<name>A0A3P8T0U0_AMPPE</name>
<dbReference type="InterPro" id="IPR007110">
    <property type="entry name" value="Ig-like_dom"/>
</dbReference>
<sequence length="421" mass="46325">MLVFLFSATSAGPTVFPLIQCGAEDAEMITLGCLATGFTPSSLTFSWTKNNAALTNFIQYPPVQKNNLYSEVSQIQVRRQDWNQSETVKCMVTHAAGNAQAHIGMPTPRIVPPKITLQPVWEGEVGNSQVRLICTLSDFFPDKVSVEWQRDSQRINITPVSKKLQSVEAGEKTYTLTSEIEPNTKEWEKGSSFTCKSTHKEQEFTHSSVPPSIHVETPSFKTVISTSEVTATCLVHTVFDAKVTWMLDGRASSSNTVSKDRNTTHITSNVRVSSNQWKQLRHVTCKAEHKCFSPTEKTVNVAVDPSVELLLAPSEDSGPQTLLCSGWGFNPQIKWVSESQQRSPSTHDISMSADGRVAVTSQLHIPQAEWTSGKVFTCEVSDRSLNKKVQKEINFCSGTNTTAASKQGTGDCYLSPGRLSS</sequence>
<dbReference type="Pfam" id="PF07654">
    <property type="entry name" value="C1-set"/>
    <property type="match status" value="4"/>
</dbReference>
<feature type="domain" description="Ig-like" evidence="2">
    <location>
        <begin position="113"/>
        <end position="205"/>
    </location>
</feature>
<keyword evidence="1" id="KW-0393">Immunoglobulin domain</keyword>
<dbReference type="Gene3D" id="2.60.40.10">
    <property type="entry name" value="Immunoglobulins"/>
    <property type="match status" value="4"/>
</dbReference>
<reference evidence="3" key="2">
    <citation type="submission" date="2025-08" db="UniProtKB">
        <authorList>
            <consortium name="Ensembl"/>
        </authorList>
    </citation>
    <scope>IDENTIFICATION</scope>
</reference>
<evidence type="ECO:0000256" key="1">
    <source>
        <dbReference type="ARBA" id="ARBA00023319"/>
    </source>
</evidence>
<dbReference type="CDD" id="cd21819">
    <property type="entry name" value="IgC1_CH1_IgM"/>
    <property type="match status" value="1"/>
</dbReference>
<keyword evidence="4" id="KW-1185">Reference proteome</keyword>
<reference evidence="3 4" key="1">
    <citation type="submission" date="2018-03" db="EMBL/GenBank/DDBJ databases">
        <title>Finding Nemo's genes: A chromosome-scale reference assembly of the genome of the orange clownfish Amphiprion percula.</title>
        <authorList>
            <person name="Lehmann R."/>
        </authorList>
    </citation>
    <scope>NUCLEOTIDE SEQUENCE</scope>
</reference>
<reference evidence="3" key="3">
    <citation type="submission" date="2025-09" db="UniProtKB">
        <authorList>
            <consortium name="Ensembl"/>
        </authorList>
    </citation>
    <scope>IDENTIFICATION</scope>
</reference>
<dbReference type="Ensembl" id="ENSAPET00000018464.1">
    <property type="protein sequence ID" value="ENSAPEP00000017963.1"/>
    <property type="gene ID" value="ENSAPEG00000012821.1"/>
</dbReference>
<dbReference type="PANTHER" id="PTHR23411">
    <property type="entry name" value="TAPASIN"/>
    <property type="match status" value="1"/>
</dbReference>
<evidence type="ECO:0000259" key="2">
    <source>
        <dbReference type="PROSITE" id="PS50835"/>
    </source>
</evidence>
<organism evidence="3 4">
    <name type="scientific">Amphiprion percula</name>
    <name type="common">Orange clownfish</name>
    <name type="synonym">Lutjanus percula</name>
    <dbReference type="NCBI Taxonomy" id="161767"/>
    <lineage>
        <taxon>Eukaryota</taxon>
        <taxon>Metazoa</taxon>
        <taxon>Chordata</taxon>
        <taxon>Craniata</taxon>
        <taxon>Vertebrata</taxon>
        <taxon>Euteleostomi</taxon>
        <taxon>Actinopterygii</taxon>
        <taxon>Neopterygii</taxon>
        <taxon>Teleostei</taxon>
        <taxon>Neoteleostei</taxon>
        <taxon>Acanthomorphata</taxon>
        <taxon>Ovalentaria</taxon>
        <taxon>Pomacentridae</taxon>
        <taxon>Amphiprion</taxon>
    </lineage>
</organism>
<dbReference type="InterPro" id="IPR036179">
    <property type="entry name" value="Ig-like_dom_sf"/>
</dbReference>
<evidence type="ECO:0000313" key="3">
    <source>
        <dbReference type="Ensembl" id="ENSAPEP00000017963.1"/>
    </source>
</evidence>
<dbReference type="InterPro" id="IPR050380">
    <property type="entry name" value="Immune_Resp_Modulators"/>
</dbReference>
<dbReference type="PROSITE" id="PS50835">
    <property type="entry name" value="IG_LIKE"/>
    <property type="match status" value="4"/>
</dbReference>
<evidence type="ECO:0000313" key="4">
    <source>
        <dbReference type="Proteomes" id="UP000265080"/>
    </source>
</evidence>
<dbReference type="Proteomes" id="UP000265080">
    <property type="component" value="Chromosome 14"/>
</dbReference>
<dbReference type="GeneTree" id="ENSGT00940000161491"/>
<dbReference type="AlphaFoldDB" id="A0A3P8T0U0"/>
<proteinExistence type="predicted"/>
<dbReference type="STRING" id="161767.ENSAPEP00000017963"/>
<feature type="domain" description="Ig-like" evidence="2">
    <location>
        <begin position="305"/>
        <end position="394"/>
    </location>
</feature>
<protein>
    <recommendedName>
        <fullName evidence="2">Ig-like domain-containing protein</fullName>
    </recommendedName>
</protein>
<dbReference type="SUPFAM" id="SSF48726">
    <property type="entry name" value="Immunoglobulin"/>
    <property type="match status" value="4"/>
</dbReference>
<feature type="domain" description="Ig-like" evidence="2">
    <location>
        <begin position="211"/>
        <end position="300"/>
    </location>
</feature>
<dbReference type="InterPro" id="IPR003597">
    <property type="entry name" value="Ig_C1-set"/>
</dbReference>
<dbReference type="SMART" id="SM00407">
    <property type="entry name" value="IGc1"/>
    <property type="match status" value="4"/>
</dbReference>
<dbReference type="CDD" id="cd00098">
    <property type="entry name" value="IgC1"/>
    <property type="match status" value="2"/>
</dbReference>
<feature type="domain" description="Ig-like" evidence="2">
    <location>
        <begin position="13"/>
        <end position="104"/>
    </location>
</feature>
<dbReference type="InterPro" id="IPR013783">
    <property type="entry name" value="Ig-like_fold"/>
</dbReference>
<accession>A0A3P8T0U0</accession>
<dbReference type="OMA" id="KEQEFTH"/>